<keyword evidence="9" id="KW-1133">Transmembrane helix</keyword>
<dbReference type="EC" id="2.7.13.3" evidence="3"/>
<evidence type="ECO:0000256" key="2">
    <source>
        <dbReference type="ARBA" id="ARBA00004370"/>
    </source>
</evidence>
<comment type="subcellular location">
    <subcellularLocation>
        <location evidence="2">Membrane</location>
    </subcellularLocation>
</comment>
<dbReference type="RefSeq" id="WP_307153363.1">
    <property type="nucleotide sequence ID" value="NZ_JAUSUK010000001.1"/>
</dbReference>
<keyword evidence="13" id="KW-1185">Reference proteome</keyword>
<dbReference type="PANTHER" id="PTHR44936">
    <property type="entry name" value="SENSOR PROTEIN CREC"/>
    <property type="match status" value="1"/>
</dbReference>
<sequence>MTGKTRLAGLWPVQGLSGKLLVLTITFVMVAEVLIYVPSIANFRNMWLEEKLEAASIAALAASSPGAAPFPEELQKRLLQAIGMEAIAMMEGGQHILIAAGNMPEEVAVHQDLRELGPAEAIAAAFGTLFLGGGDRLIRVSGEPPAGMAMFEIVLREDGLRQAMLRYSRNILLLSMAISVITASFVYLALRRMIVRPIQKLAASMQDFSADPEDVRCEVTPSGRHDEIGRAEERFAEMQAALRDMLHQRRHLANLGLAVSKINHDLRNILASAQLFSDHLGEAQDPLVRRIAPKLVGTIDRAIGYTRSVLAYGRAEEAEPVRRLVSARRLVEEVAEILSLTPDGTVVFENRVPGDLEIDADPDQFFRVMLNLCRNAQEALVSDENGSVIRRLWVEGERTGAVARLRVCDTGPGLPKRAREALFEPFQGSTRPGGVGLGLAIAQEIVAAHGGEIALLERAGAGTVFQIEIPDRPARLADMRDRRKA</sequence>
<evidence type="ECO:0000259" key="10">
    <source>
        <dbReference type="PROSITE" id="PS50109"/>
    </source>
</evidence>
<gene>
    <name evidence="12" type="ORF">J2R99_000989</name>
</gene>
<dbReference type="InterPro" id="IPR050980">
    <property type="entry name" value="2C_sensor_his_kinase"/>
</dbReference>
<keyword evidence="4" id="KW-0597">Phosphoprotein</keyword>
<keyword evidence="5" id="KW-0808">Transferase</keyword>
<organism evidence="12 13">
    <name type="scientific">Rhodopseudomonas julia</name>
    <dbReference type="NCBI Taxonomy" id="200617"/>
    <lineage>
        <taxon>Bacteria</taxon>
        <taxon>Pseudomonadati</taxon>
        <taxon>Pseudomonadota</taxon>
        <taxon>Alphaproteobacteria</taxon>
        <taxon>Hyphomicrobiales</taxon>
        <taxon>Nitrobacteraceae</taxon>
        <taxon>Rhodopseudomonas</taxon>
    </lineage>
</organism>
<dbReference type="Proteomes" id="UP001230253">
    <property type="component" value="Unassembled WGS sequence"/>
</dbReference>
<dbReference type="PROSITE" id="PS50885">
    <property type="entry name" value="HAMP"/>
    <property type="match status" value="1"/>
</dbReference>
<keyword evidence="7 12" id="KW-0418">Kinase</keyword>
<dbReference type="CDD" id="cd06225">
    <property type="entry name" value="HAMP"/>
    <property type="match status" value="1"/>
</dbReference>
<dbReference type="Pfam" id="PF00672">
    <property type="entry name" value="HAMP"/>
    <property type="match status" value="1"/>
</dbReference>
<dbReference type="GO" id="GO:0016301">
    <property type="term" value="F:kinase activity"/>
    <property type="evidence" value="ECO:0007669"/>
    <property type="project" value="UniProtKB-KW"/>
</dbReference>
<evidence type="ECO:0000256" key="8">
    <source>
        <dbReference type="ARBA" id="ARBA00022840"/>
    </source>
</evidence>
<protein>
    <recommendedName>
        <fullName evidence="3">histidine kinase</fullName>
        <ecNumber evidence="3">2.7.13.3</ecNumber>
    </recommendedName>
</protein>
<dbReference type="InterPro" id="IPR005467">
    <property type="entry name" value="His_kinase_dom"/>
</dbReference>
<dbReference type="PANTHER" id="PTHR44936:SF10">
    <property type="entry name" value="SENSOR PROTEIN RSTB"/>
    <property type="match status" value="1"/>
</dbReference>
<feature type="transmembrane region" description="Helical" evidence="9">
    <location>
        <begin position="171"/>
        <end position="190"/>
    </location>
</feature>
<dbReference type="InterPro" id="IPR036890">
    <property type="entry name" value="HATPase_C_sf"/>
</dbReference>
<dbReference type="SUPFAM" id="SSF158472">
    <property type="entry name" value="HAMP domain-like"/>
    <property type="match status" value="1"/>
</dbReference>
<keyword evidence="6" id="KW-0547">Nucleotide-binding</keyword>
<feature type="domain" description="Histidine kinase" evidence="10">
    <location>
        <begin position="261"/>
        <end position="473"/>
    </location>
</feature>
<evidence type="ECO:0000256" key="6">
    <source>
        <dbReference type="ARBA" id="ARBA00022741"/>
    </source>
</evidence>
<evidence type="ECO:0000256" key="9">
    <source>
        <dbReference type="SAM" id="Phobius"/>
    </source>
</evidence>
<reference evidence="12 13" key="1">
    <citation type="submission" date="2023-07" db="EMBL/GenBank/DDBJ databases">
        <title>Genomic Encyclopedia of Type Strains, Phase IV (KMG-IV): sequencing the most valuable type-strain genomes for metagenomic binning, comparative biology and taxonomic classification.</title>
        <authorList>
            <person name="Goeker M."/>
        </authorList>
    </citation>
    <scope>NUCLEOTIDE SEQUENCE [LARGE SCALE GENOMIC DNA]</scope>
    <source>
        <strain evidence="12 13">DSM 11549</strain>
    </source>
</reference>
<keyword evidence="8" id="KW-0067">ATP-binding</keyword>
<dbReference type="PRINTS" id="PR00344">
    <property type="entry name" value="BCTRLSENSOR"/>
</dbReference>
<dbReference type="InterPro" id="IPR003660">
    <property type="entry name" value="HAMP_dom"/>
</dbReference>
<dbReference type="InterPro" id="IPR004358">
    <property type="entry name" value="Sig_transdc_His_kin-like_C"/>
</dbReference>
<feature type="transmembrane region" description="Helical" evidence="9">
    <location>
        <begin position="20"/>
        <end position="41"/>
    </location>
</feature>
<dbReference type="SUPFAM" id="SSF55874">
    <property type="entry name" value="ATPase domain of HSP90 chaperone/DNA topoisomerase II/histidine kinase"/>
    <property type="match status" value="1"/>
</dbReference>
<accession>A0ABU0C3R2</accession>
<evidence type="ECO:0000256" key="4">
    <source>
        <dbReference type="ARBA" id="ARBA00022553"/>
    </source>
</evidence>
<dbReference type="SMART" id="SM00304">
    <property type="entry name" value="HAMP"/>
    <property type="match status" value="1"/>
</dbReference>
<name>A0ABU0C3R2_9BRAD</name>
<dbReference type="Gene3D" id="6.10.340.10">
    <property type="match status" value="1"/>
</dbReference>
<evidence type="ECO:0000313" key="13">
    <source>
        <dbReference type="Proteomes" id="UP001230253"/>
    </source>
</evidence>
<evidence type="ECO:0000256" key="1">
    <source>
        <dbReference type="ARBA" id="ARBA00000085"/>
    </source>
</evidence>
<comment type="caution">
    <text evidence="12">The sequence shown here is derived from an EMBL/GenBank/DDBJ whole genome shotgun (WGS) entry which is preliminary data.</text>
</comment>
<dbReference type="Gene3D" id="3.30.565.10">
    <property type="entry name" value="Histidine kinase-like ATPase, C-terminal domain"/>
    <property type="match status" value="1"/>
</dbReference>
<evidence type="ECO:0000313" key="12">
    <source>
        <dbReference type="EMBL" id="MDQ0325140.1"/>
    </source>
</evidence>
<evidence type="ECO:0000256" key="3">
    <source>
        <dbReference type="ARBA" id="ARBA00012438"/>
    </source>
</evidence>
<keyword evidence="9" id="KW-0812">Transmembrane</keyword>
<proteinExistence type="predicted"/>
<dbReference type="EMBL" id="JAUSUK010000001">
    <property type="protein sequence ID" value="MDQ0325140.1"/>
    <property type="molecule type" value="Genomic_DNA"/>
</dbReference>
<keyword evidence="9" id="KW-0472">Membrane</keyword>
<evidence type="ECO:0000256" key="7">
    <source>
        <dbReference type="ARBA" id="ARBA00022777"/>
    </source>
</evidence>
<dbReference type="PROSITE" id="PS50109">
    <property type="entry name" value="HIS_KIN"/>
    <property type="match status" value="1"/>
</dbReference>
<evidence type="ECO:0000259" key="11">
    <source>
        <dbReference type="PROSITE" id="PS50885"/>
    </source>
</evidence>
<dbReference type="Pfam" id="PF02518">
    <property type="entry name" value="HATPase_c"/>
    <property type="match status" value="1"/>
</dbReference>
<comment type="catalytic activity">
    <reaction evidence="1">
        <text>ATP + protein L-histidine = ADP + protein N-phospho-L-histidine.</text>
        <dbReference type="EC" id="2.7.13.3"/>
    </reaction>
</comment>
<evidence type="ECO:0000256" key="5">
    <source>
        <dbReference type="ARBA" id="ARBA00022679"/>
    </source>
</evidence>
<dbReference type="SMART" id="SM00387">
    <property type="entry name" value="HATPase_c"/>
    <property type="match status" value="1"/>
</dbReference>
<feature type="domain" description="HAMP" evidence="11">
    <location>
        <begin position="192"/>
        <end position="247"/>
    </location>
</feature>
<dbReference type="InterPro" id="IPR003594">
    <property type="entry name" value="HATPase_dom"/>
</dbReference>